<gene>
    <name evidence="3" type="ORF">LWI28_018759</name>
</gene>
<organism evidence="3 4">
    <name type="scientific">Acer negundo</name>
    <name type="common">Box elder</name>
    <dbReference type="NCBI Taxonomy" id="4023"/>
    <lineage>
        <taxon>Eukaryota</taxon>
        <taxon>Viridiplantae</taxon>
        <taxon>Streptophyta</taxon>
        <taxon>Embryophyta</taxon>
        <taxon>Tracheophyta</taxon>
        <taxon>Spermatophyta</taxon>
        <taxon>Magnoliopsida</taxon>
        <taxon>eudicotyledons</taxon>
        <taxon>Gunneridae</taxon>
        <taxon>Pentapetalae</taxon>
        <taxon>rosids</taxon>
        <taxon>malvids</taxon>
        <taxon>Sapindales</taxon>
        <taxon>Sapindaceae</taxon>
        <taxon>Hippocastanoideae</taxon>
        <taxon>Acereae</taxon>
        <taxon>Acer</taxon>
    </lineage>
</organism>
<accession>A0AAD5IJT1</accession>
<evidence type="ECO:0000313" key="3">
    <source>
        <dbReference type="EMBL" id="KAI9165688.1"/>
    </source>
</evidence>
<name>A0AAD5IJT1_ACENE</name>
<evidence type="ECO:0000313" key="4">
    <source>
        <dbReference type="Proteomes" id="UP001064489"/>
    </source>
</evidence>
<dbReference type="Proteomes" id="UP001064489">
    <property type="component" value="Chromosome 10"/>
</dbReference>
<dbReference type="EMBL" id="JAJSOW010000105">
    <property type="protein sequence ID" value="KAI9165688.1"/>
    <property type="molecule type" value="Genomic_DNA"/>
</dbReference>
<dbReference type="InterPro" id="IPR032867">
    <property type="entry name" value="DYW_dom"/>
</dbReference>
<dbReference type="Gene3D" id="1.25.40.10">
    <property type="entry name" value="Tetratricopeptide repeat domain"/>
    <property type="match status" value="1"/>
</dbReference>
<comment type="caution">
    <text evidence="3">The sequence shown here is derived from an EMBL/GenBank/DDBJ whole genome shotgun (WGS) entry which is preliminary data.</text>
</comment>
<evidence type="ECO:0000256" key="1">
    <source>
        <dbReference type="ARBA" id="ARBA00006643"/>
    </source>
</evidence>
<dbReference type="InterPro" id="IPR011990">
    <property type="entry name" value="TPR-like_helical_dom_sf"/>
</dbReference>
<dbReference type="GO" id="GO:0008270">
    <property type="term" value="F:zinc ion binding"/>
    <property type="evidence" value="ECO:0007669"/>
    <property type="project" value="InterPro"/>
</dbReference>
<dbReference type="PANTHER" id="PTHR47926:SF537">
    <property type="entry name" value="PENTACOTRIPEPTIDE-REPEAT REGION OF PRORP DOMAIN-CONTAINING PROTEIN"/>
    <property type="match status" value="1"/>
</dbReference>
<reference evidence="3" key="1">
    <citation type="journal article" date="2022" name="Plant J.">
        <title>Strategies of tolerance reflected in two North American maple genomes.</title>
        <authorList>
            <person name="McEvoy S.L."/>
            <person name="Sezen U.U."/>
            <person name="Trouern-Trend A."/>
            <person name="McMahon S.M."/>
            <person name="Schaberg P.G."/>
            <person name="Yang J."/>
            <person name="Wegrzyn J.L."/>
            <person name="Swenson N.G."/>
        </authorList>
    </citation>
    <scope>NUCLEOTIDE SEQUENCE</scope>
    <source>
        <strain evidence="3">91603</strain>
    </source>
</reference>
<keyword evidence="4" id="KW-1185">Reference proteome</keyword>
<comment type="similarity">
    <text evidence="1">Belongs to the PPR family. PCMP-H subfamily.</text>
</comment>
<dbReference type="AlphaFoldDB" id="A0AAD5IJT1"/>
<feature type="domain" description="DYW" evidence="2">
    <location>
        <begin position="258"/>
        <end position="325"/>
    </location>
</feature>
<dbReference type="Pfam" id="PF14432">
    <property type="entry name" value="DYW_deaminase"/>
    <property type="match status" value="1"/>
</dbReference>
<reference evidence="3" key="2">
    <citation type="submission" date="2023-02" db="EMBL/GenBank/DDBJ databases">
        <authorList>
            <person name="Swenson N.G."/>
            <person name="Wegrzyn J.L."/>
            <person name="Mcevoy S.L."/>
        </authorList>
    </citation>
    <scope>NUCLEOTIDE SEQUENCE</scope>
    <source>
        <strain evidence="3">91603</strain>
        <tissue evidence="3">Leaf</tissue>
    </source>
</reference>
<sequence length="326" mass="36333">MIEQTGENKTKNEKNDKKYIDVSVGVNAESAVCANDEANAEEIDTEIGDCAAIRTVKPKNRLHGKLYGCFNDEDDSPEDGNIGSIVDPDVIEEGKPSEKATAILTACRNLSYAGQVDEGKSLSESMEKEHNLKPTIEHYGFMVDLLGRAGLLKEAKQLIDTMPIGVMLVVSDPDRSGRILHLANIYAIAEEWDKTVEVRRQMTDQRVCKLLGCSSISLNGILHEFVAGDTSNPQMNKINDMGNRISKRLKQEGYQPATEEKETAIHQNSDKLAVAFALIRTKSVVTIRIIKNLWVCEDGHTVEIVMWYIAPFHNFKNGKCSCRDYR</sequence>
<proteinExistence type="inferred from homology"/>
<dbReference type="PANTHER" id="PTHR47926">
    <property type="entry name" value="PENTATRICOPEPTIDE REPEAT-CONTAINING PROTEIN"/>
    <property type="match status" value="1"/>
</dbReference>
<evidence type="ECO:0000259" key="2">
    <source>
        <dbReference type="Pfam" id="PF14432"/>
    </source>
</evidence>
<dbReference type="GO" id="GO:0009451">
    <property type="term" value="P:RNA modification"/>
    <property type="evidence" value="ECO:0007669"/>
    <property type="project" value="InterPro"/>
</dbReference>
<dbReference type="GO" id="GO:0003723">
    <property type="term" value="F:RNA binding"/>
    <property type="evidence" value="ECO:0007669"/>
    <property type="project" value="InterPro"/>
</dbReference>
<dbReference type="InterPro" id="IPR046960">
    <property type="entry name" value="PPR_At4g14850-like_plant"/>
</dbReference>
<protein>
    <recommendedName>
        <fullName evidence="2">DYW domain-containing protein</fullName>
    </recommendedName>
</protein>